<protein>
    <submittedName>
        <fullName evidence="1">Uncharacterized protein</fullName>
    </submittedName>
</protein>
<proteinExistence type="predicted"/>
<accession>A0ACB9P4H8</accession>
<comment type="caution">
    <text evidence="1">The sequence shown here is derived from an EMBL/GenBank/DDBJ whole genome shotgun (WGS) entry which is preliminary data.</text>
</comment>
<name>A0ACB9P4H8_9MYRT</name>
<sequence>MDSVDCLLDIIRALRMGSCLLTESGTTISGSPVSPALGIMKKKSLRKRPGLHNSSSEYHQDPLHSIPGRLFLNGASEFTSLYSQQGKKGINQDAMIVWENFCSRKDMVFCGVFDGHGPYGHVVSRRVRDFLPLKLGALLESCAVGDSITSFGSEVAVKIPMDNESHASMKSGGTDELKKIFHSFKQSSLEAFRVMDRELLLQASVDCFCSGTTAVTLVKQGSCLIIGNLGDSRAVLGTRDEENALTAVQLTIDLKPNLPTEAERIRKCKGRVFALHNEPEVARVWLPDNDTPGLAMARAFGDFCLKDFGLISVPEVSRRQLTEKDEFIILATDGVWDVLSNEEVVDIVASAPSRSSTAKALVESAVRAWKHKHPTSKIDDCAVVCLFLDFDTISCASNTMSNKELSSMDLVAVGE</sequence>
<dbReference type="EMBL" id="CM042886">
    <property type="protein sequence ID" value="KAI4342872.1"/>
    <property type="molecule type" value="Genomic_DNA"/>
</dbReference>
<evidence type="ECO:0000313" key="2">
    <source>
        <dbReference type="Proteomes" id="UP001057402"/>
    </source>
</evidence>
<gene>
    <name evidence="1" type="ORF">MLD38_027438</name>
</gene>
<dbReference type="Proteomes" id="UP001057402">
    <property type="component" value="Chromosome 7"/>
</dbReference>
<organism evidence="1 2">
    <name type="scientific">Melastoma candidum</name>
    <dbReference type="NCBI Taxonomy" id="119954"/>
    <lineage>
        <taxon>Eukaryota</taxon>
        <taxon>Viridiplantae</taxon>
        <taxon>Streptophyta</taxon>
        <taxon>Embryophyta</taxon>
        <taxon>Tracheophyta</taxon>
        <taxon>Spermatophyta</taxon>
        <taxon>Magnoliopsida</taxon>
        <taxon>eudicotyledons</taxon>
        <taxon>Gunneridae</taxon>
        <taxon>Pentapetalae</taxon>
        <taxon>rosids</taxon>
        <taxon>malvids</taxon>
        <taxon>Myrtales</taxon>
        <taxon>Melastomataceae</taxon>
        <taxon>Melastomatoideae</taxon>
        <taxon>Melastomateae</taxon>
        <taxon>Melastoma</taxon>
    </lineage>
</organism>
<evidence type="ECO:0000313" key="1">
    <source>
        <dbReference type="EMBL" id="KAI4342872.1"/>
    </source>
</evidence>
<keyword evidence="2" id="KW-1185">Reference proteome</keyword>
<reference evidence="2" key="1">
    <citation type="journal article" date="2023" name="Front. Plant Sci.">
        <title>Chromosomal-level genome assembly of Melastoma candidum provides insights into trichome evolution.</title>
        <authorList>
            <person name="Zhong Y."/>
            <person name="Wu W."/>
            <person name="Sun C."/>
            <person name="Zou P."/>
            <person name="Liu Y."/>
            <person name="Dai S."/>
            <person name="Zhou R."/>
        </authorList>
    </citation>
    <scope>NUCLEOTIDE SEQUENCE [LARGE SCALE GENOMIC DNA]</scope>
</reference>